<evidence type="ECO:0000256" key="3">
    <source>
        <dbReference type="ARBA" id="ARBA00022448"/>
    </source>
</evidence>
<gene>
    <name evidence="13" type="primary">cydB</name>
    <name evidence="13" type="ORF">P9H32_12595</name>
</gene>
<keyword evidence="11 12" id="KW-0472">Membrane</keyword>
<dbReference type="EMBL" id="JARVCO010000010">
    <property type="protein sequence ID" value="MDZ8119463.1"/>
    <property type="molecule type" value="Genomic_DNA"/>
</dbReference>
<feature type="transmembrane region" description="Helical" evidence="12">
    <location>
        <begin position="114"/>
        <end position="133"/>
    </location>
</feature>
<evidence type="ECO:0000256" key="10">
    <source>
        <dbReference type="ARBA" id="ARBA00023004"/>
    </source>
</evidence>
<evidence type="ECO:0000256" key="2">
    <source>
        <dbReference type="ARBA" id="ARBA00007543"/>
    </source>
</evidence>
<dbReference type="Proteomes" id="UP001290861">
    <property type="component" value="Unassembled WGS sequence"/>
</dbReference>
<dbReference type="PIRSF" id="PIRSF000267">
    <property type="entry name" value="Cyt_oxidse_sub2"/>
    <property type="match status" value="1"/>
</dbReference>
<dbReference type="RefSeq" id="WP_322609245.1">
    <property type="nucleotide sequence ID" value="NZ_JARVCO010000010.1"/>
</dbReference>
<evidence type="ECO:0000256" key="6">
    <source>
        <dbReference type="ARBA" id="ARBA00022692"/>
    </source>
</evidence>
<dbReference type="InterPro" id="IPR003317">
    <property type="entry name" value="Cyt-d_oxidase_su2"/>
</dbReference>
<keyword evidence="8" id="KW-0249">Electron transport</keyword>
<dbReference type="NCBIfam" id="TIGR00203">
    <property type="entry name" value="cydB"/>
    <property type="match status" value="1"/>
</dbReference>
<feature type="transmembrane region" description="Helical" evidence="12">
    <location>
        <begin position="251"/>
        <end position="273"/>
    </location>
</feature>
<evidence type="ECO:0000256" key="1">
    <source>
        <dbReference type="ARBA" id="ARBA00004651"/>
    </source>
</evidence>
<comment type="subcellular location">
    <subcellularLocation>
        <location evidence="1">Cell membrane</location>
        <topology evidence="1">Multi-pass membrane protein</topology>
    </subcellularLocation>
</comment>
<feature type="transmembrane region" description="Helical" evidence="12">
    <location>
        <begin position="223"/>
        <end position="244"/>
    </location>
</feature>
<keyword evidence="4" id="KW-1003">Cell membrane</keyword>
<comment type="similarity">
    <text evidence="2">Belongs to the cytochrome ubiquinol oxidase subunit 2 family.</text>
</comment>
<keyword evidence="5" id="KW-0349">Heme</keyword>
<keyword evidence="3" id="KW-0813">Transport</keyword>
<dbReference type="PANTHER" id="PTHR43141">
    <property type="entry name" value="CYTOCHROME BD2 SUBUNIT II"/>
    <property type="match status" value="1"/>
</dbReference>
<evidence type="ECO:0000313" key="14">
    <source>
        <dbReference type="Proteomes" id="UP001290861"/>
    </source>
</evidence>
<keyword evidence="9 12" id="KW-1133">Transmembrane helix</keyword>
<keyword evidence="10" id="KW-0408">Iron</keyword>
<proteinExistence type="inferred from homology"/>
<evidence type="ECO:0000256" key="7">
    <source>
        <dbReference type="ARBA" id="ARBA00022723"/>
    </source>
</evidence>
<sequence>MEALQIIWFLLIGILVIGYSILDGFDLGVGFWHLFAKKKGERTAFIHSIEPFWDGNEVWLLTAGGALFAAFPPVYATVFSGFYLAMMLVLLGLIFRAVAIEFRNKIESEKWVKAWDIAFSFGSILPSILYGVAIGNILQGLELNAIGDYTGGFFALLNPFALFCGIVGLAMFAHHGALYLAMKLEGETAERAGKWAQKTWYIFLFTFMPTLAYGVKFCISGDYKFVCMLLIVFALISNFLAFAFNKKGKAVAAFLSSSVTIGLVMLSVAAALFPNIVPCTNEPDWGLTVFNASSSMRTLGWMLGIALIGMPLVLGYTWFIHHVFRDKVKVHKD</sequence>
<evidence type="ECO:0000256" key="11">
    <source>
        <dbReference type="ARBA" id="ARBA00023136"/>
    </source>
</evidence>
<evidence type="ECO:0000313" key="13">
    <source>
        <dbReference type="EMBL" id="MDZ8119463.1"/>
    </source>
</evidence>
<name>A0ABU5MZ58_9BACT</name>
<keyword evidence="6 12" id="KW-0812">Transmembrane</keyword>
<protein>
    <submittedName>
        <fullName evidence="13">Cytochrome d ubiquinol oxidase subunit II</fullName>
    </submittedName>
</protein>
<evidence type="ECO:0000256" key="12">
    <source>
        <dbReference type="SAM" id="Phobius"/>
    </source>
</evidence>
<keyword evidence="7" id="KW-0479">Metal-binding</keyword>
<keyword evidence="14" id="KW-1185">Reference proteome</keyword>
<evidence type="ECO:0000256" key="8">
    <source>
        <dbReference type="ARBA" id="ARBA00022982"/>
    </source>
</evidence>
<reference evidence="13 14" key="1">
    <citation type="journal article" date="2024" name="Appl. Environ. Microbiol.">
        <title>Pontiella agarivorans sp. nov., a novel marine anaerobic bacterium capable of degrading macroalgal polysaccharides and fixing nitrogen.</title>
        <authorList>
            <person name="Liu N."/>
            <person name="Kivenson V."/>
            <person name="Peng X."/>
            <person name="Cui Z."/>
            <person name="Lankiewicz T.S."/>
            <person name="Gosselin K.M."/>
            <person name="English C.J."/>
            <person name="Blair E.M."/>
            <person name="O'Malley M.A."/>
            <person name="Valentine D.L."/>
        </authorList>
    </citation>
    <scope>NUCLEOTIDE SEQUENCE [LARGE SCALE GENOMIC DNA]</scope>
    <source>
        <strain evidence="13 14">NLcol2</strain>
    </source>
</reference>
<accession>A0ABU5MZ58</accession>
<dbReference type="PANTHER" id="PTHR43141:SF5">
    <property type="entry name" value="CYTOCHROME BD-I UBIQUINOL OXIDASE SUBUNIT 2"/>
    <property type="match status" value="1"/>
</dbReference>
<feature type="transmembrane region" description="Helical" evidence="12">
    <location>
        <begin position="200"/>
        <end position="217"/>
    </location>
</feature>
<evidence type="ECO:0000256" key="5">
    <source>
        <dbReference type="ARBA" id="ARBA00022617"/>
    </source>
</evidence>
<evidence type="ECO:0000256" key="4">
    <source>
        <dbReference type="ARBA" id="ARBA00022475"/>
    </source>
</evidence>
<feature type="transmembrane region" description="Helical" evidence="12">
    <location>
        <begin position="299"/>
        <end position="319"/>
    </location>
</feature>
<feature type="transmembrane region" description="Helical" evidence="12">
    <location>
        <begin position="6"/>
        <end position="36"/>
    </location>
</feature>
<evidence type="ECO:0000256" key="9">
    <source>
        <dbReference type="ARBA" id="ARBA00022989"/>
    </source>
</evidence>
<feature type="transmembrane region" description="Helical" evidence="12">
    <location>
        <begin position="153"/>
        <end position="180"/>
    </location>
</feature>
<feature type="transmembrane region" description="Helical" evidence="12">
    <location>
        <begin position="82"/>
        <end position="102"/>
    </location>
</feature>
<organism evidence="13 14">
    <name type="scientific">Pontiella agarivorans</name>
    <dbReference type="NCBI Taxonomy" id="3038953"/>
    <lineage>
        <taxon>Bacteria</taxon>
        <taxon>Pseudomonadati</taxon>
        <taxon>Kiritimatiellota</taxon>
        <taxon>Kiritimatiellia</taxon>
        <taxon>Kiritimatiellales</taxon>
        <taxon>Pontiellaceae</taxon>
        <taxon>Pontiella</taxon>
    </lineage>
</organism>
<dbReference type="Pfam" id="PF02322">
    <property type="entry name" value="Cyt_bd_oxida_II"/>
    <property type="match status" value="1"/>
</dbReference>
<comment type="caution">
    <text evidence="13">The sequence shown here is derived from an EMBL/GenBank/DDBJ whole genome shotgun (WGS) entry which is preliminary data.</text>
</comment>